<dbReference type="GeneID" id="93701757"/>
<keyword evidence="9" id="KW-1185">Reference proteome</keyword>
<keyword evidence="3" id="KW-0813">Transport</keyword>
<keyword evidence="7" id="KW-0472">Membrane</keyword>
<dbReference type="EMBL" id="CP011974">
    <property type="protein sequence ID" value="AKO92950.1"/>
    <property type="molecule type" value="Genomic_DNA"/>
</dbReference>
<accession>A0A1X7EI99</accession>
<comment type="subcellular location">
    <subcellularLocation>
        <location evidence="1">Membrane</location>
        <topology evidence="1">Multi-pass membrane protein</topology>
    </subcellularLocation>
</comment>
<evidence type="ECO:0000256" key="3">
    <source>
        <dbReference type="ARBA" id="ARBA00022448"/>
    </source>
</evidence>
<keyword evidence="4" id="KW-0309">Germination</keyword>
<evidence type="ECO:0000256" key="4">
    <source>
        <dbReference type="ARBA" id="ARBA00022544"/>
    </source>
</evidence>
<dbReference type="PANTHER" id="PTHR34975:SF2">
    <property type="entry name" value="SPORE GERMINATION PROTEIN A2"/>
    <property type="match status" value="1"/>
</dbReference>
<dbReference type="GO" id="GO:0009847">
    <property type="term" value="P:spore germination"/>
    <property type="evidence" value="ECO:0007669"/>
    <property type="project" value="InterPro"/>
</dbReference>
<reference evidence="8 9" key="1">
    <citation type="journal article" date="2015" name="PLoS ONE">
        <title>Genome Sequence of Bacillus endophyticus and Analysis of Its Companion Mechanism in the Ketogulonigenium vulgare-Bacillus Strain Consortium.</title>
        <authorList>
            <person name="Jia N."/>
            <person name="Du J."/>
            <person name="Ding M.Z."/>
            <person name="Gao F."/>
            <person name="Yuan Y.J."/>
        </authorList>
    </citation>
    <scope>NUCLEOTIDE SEQUENCE [LARGE SCALE GENOMIC DNA]</scope>
    <source>
        <strain evidence="8 9">Hbe603</strain>
    </source>
</reference>
<keyword evidence="5" id="KW-0812">Transmembrane</keyword>
<evidence type="ECO:0000256" key="2">
    <source>
        <dbReference type="ARBA" id="ARBA00007998"/>
    </source>
</evidence>
<evidence type="ECO:0000256" key="7">
    <source>
        <dbReference type="ARBA" id="ARBA00023136"/>
    </source>
</evidence>
<organism evidence="8 9">
    <name type="scientific">Priestia filamentosa</name>
    <dbReference type="NCBI Taxonomy" id="1402861"/>
    <lineage>
        <taxon>Bacteria</taxon>
        <taxon>Bacillati</taxon>
        <taxon>Bacillota</taxon>
        <taxon>Bacilli</taxon>
        <taxon>Bacillales</taxon>
        <taxon>Bacillaceae</taxon>
        <taxon>Priestia</taxon>
    </lineage>
</organism>
<evidence type="ECO:0000313" key="9">
    <source>
        <dbReference type="Proteomes" id="UP000036202"/>
    </source>
</evidence>
<proteinExistence type="inferred from homology"/>
<protein>
    <submittedName>
        <fullName evidence="8">Uncharacterized protein</fullName>
    </submittedName>
</protein>
<evidence type="ECO:0000256" key="6">
    <source>
        <dbReference type="ARBA" id="ARBA00022989"/>
    </source>
</evidence>
<evidence type="ECO:0000256" key="5">
    <source>
        <dbReference type="ARBA" id="ARBA00022692"/>
    </source>
</evidence>
<dbReference type="PATRIC" id="fig|135735.6.peg.2781"/>
<dbReference type="GO" id="GO:0016020">
    <property type="term" value="C:membrane"/>
    <property type="evidence" value="ECO:0007669"/>
    <property type="project" value="UniProtKB-SubCell"/>
</dbReference>
<dbReference type="InterPro" id="IPR004761">
    <property type="entry name" value="Spore_GerAB"/>
</dbReference>
<keyword evidence="6" id="KW-1133">Transmembrane helix</keyword>
<sequence>MEKAKISVIQLFALMFIFEMGTAVVTSYGINAKKDVWLAILLGMFVGVVFFFVYYFLFRQYPNLPLTGHTRKIFGKYLGWIIGLLYVLYFLYNAADNIRSFGDLLLSSILPQTPLLAIIILFVLTMCYVLYLGIEVVGRTAEVFIVILVLFGVTGNFLALVSGDIDLDKVQPFLENGWTPILTTALLETSNFPFNQLIVFMTLLPYLNRPRLVKKVWLSALISGGLILSWTASLNIAILGVEEVKKSTFPLLLTVGKINLLEFIQRLDVIVVFTLLITVFFKASIFFYGALIGIVDLFKLKNHQQIILPIAFVIIFLSMAMASSYSEHTEEGIYFTRYIIIYFHIFIPLLMLLVTLIRNRFKKKDRLKTNGT</sequence>
<dbReference type="KEGG" id="beo:BEH_13175"/>
<dbReference type="PANTHER" id="PTHR34975">
    <property type="entry name" value="SPORE GERMINATION PROTEIN A2"/>
    <property type="match status" value="1"/>
</dbReference>
<dbReference type="AlphaFoldDB" id="A0A1X7EI99"/>
<gene>
    <name evidence="8" type="ORF">BEH_13175</name>
</gene>
<dbReference type="RefSeq" id="WP_046217413.1">
    <property type="nucleotide sequence ID" value="NZ_CP011974.1"/>
</dbReference>
<dbReference type="OrthoDB" id="1891864at2"/>
<dbReference type="Proteomes" id="UP000036202">
    <property type="component" value="Chromosome"/>
</dbReference>
<dbReference type="NCBIfam" id="TIGR00912">
    <property type="entry name" value="2A0309"/>
    <property type="match status" value="1"/>
</dbReference>
<evidence type="ECO:0000313" key="8">
    <source>
        <dbReference type="EMBL" id="AKO92950.1"/>
    </source>
</evidence>
<accession>A0A0H4KH80</accession>
<evidence type="ECO:0000256" key="1">
    <source>
        <dbReference type="ARBA" id="ARBA00004141"/>
    </source>
</evidence>
<comment type="similarity">
    <text evidence="2">Belongs to the amino acid-polyamine-organocation (APC) superfamily. Spore germination protein (SGP) (TC 2.A.3.9) family.</text>
</comment>
<reference evidence="9" key="2">
    <citation type="submission" date="2015-06" db="EMBL/GenBank/DDBJ databases">
        <title>Genome Sequence of Bacillus endophyticus and Analysis of its Companion Mechanism in the Ketogulonigenium vulgare-Bacillus strain Consortium.</title>
        <authorList>
            <person name="Jia N."/>
            <person name="Du J."/>
            <person name="Ding M.-Z."/>
            <person name="Gao F."/>
            <person name="Yuan Y.-J."/>
        </authorList>
    </citation>
    <scope>NUCLEOTIDE SEQUENCE [LARGE SCALE GENOMIC DNA]</scope>
    <source>
        <strain evidence="9">Hbe603</strain>
    </source>
</reference>
<dbReference type="Gene3D" id="1.20.1740.10">
    <property type="entry name" value="Amino acid/polyamine transporter I"/>
    <property type="match status" value="1"/>
</dbReference>
<name>A0A1X7EI99_9BACI</name>
<dbReference type="Pfam" id="PF03845">
    <property type="entry name" value="Spore_permease"/>
    <property type="match status" value="1"/>
</dbReference>